<reference evidence="5 6" key="1">
    <citation type="journal article" date="2011" name="J. Bacteriol.">
        <title>Genome sequence of 'Pedosphaera parvula' Ellin514, an aerobic Verrucomicrobial isolate from pasture soil.</title>
        <authorList>
            <person name="Kant R."/>
            <person name="van Passel M.W."/>
            <person name="Sangwan P."/>
            <person name="Palva A."/>
            <person name="Lucas S."/>
            <person name="Copeland A."/>
            <person name="Lapidus A."/>
            <person name="Glavina Del Rio T."/>
            <person name="Dalin E."/>
            <person name="Tice H."/>
            <person name="Bruce D."/>
            <person name="Goodwin L."/>
            <person name="Pitluck S."/>
            <person name="Chertkov O."/>
            <person name="Larimer F.W."/>
            <person name="Land M.L."/>
            <person name="Hauser L."/>
            <person name="Brettin T.S."/>
            <person name="Detter J.C."/>
            <person name="Han S."/>
            <person name="de Vos W.M."/>
            <person name="Janssen P.H."/>
            <person name="Smidt H."/>
        </authorList>
    </citation>
    <scope>NUCLEOTIDE SEQUENCE [LARGE SCALE GENOMIC DNA]</scope>
    <source>
        <strain evidence="5 6">Ellin514</strain>
    </source>
</reference>
<keyword evidence="2" id="KW-0805">Transcription regulation</keyword>
<dbReference type="InterPro" id="IPR036388">
    <property type="entry name" value="WH-like_DNA-bd_sf"/>
</dbReference>
<proteinExistence type="inferred from homology"/>
<name>B9XPJ0_PEDPL</name>
<accession>B9XPJ0</accession>
<dbReference type="InterPro" id="IPR036390">
    <property type="entry name" value="WH_DNA-bd_sf"/>
</dbReference>
<keyword evidence="4" id="KW-0804">Transcription</keyword>
<protein>
    <submittedName>
        <fullName evidence="5">Transcriptional repressor, CopY family</fullName>
    </submittedName>
</protein>
<organism evidence="5 6">
    <name type="scientific">Pedosphaera parvula (strain Ellin514)</name>
    <dbReference type="NCBI Taxonomy" id="320771"/>
    <lineage>
        <taxon>Bacteria</taxon>
        <taxon>Pseudomonadati</taxon>
        <taxon>Verrucomicrobiota</taxon>
        <taxon>Pedosphaerae</taxon>
        <taxon>Pedosphaerales</taxon>
        <taxon>Pedosphaeraceae</taxon>
        <taxon>Pedosphaera</taxon>
    </lineage>
</organism>
<sequence>MIKREPSKLEMQVLSVLWQCGPSTVRDVLDAMSDGKTRAYTTILTVMQVMEKKGLVSHTAQGNTHIYAAAISREQVAGPLLKELVRHLFGGSRVSALQHLLQENEVSPGEMDEIKQLIATHEKEQSSNQPKRKKRS</sequence>
<dbReference type="SUPFAM" id="SSF46785">
    <property type="entry name" value="Winged helix' DNA-binding domain"/>
    <property type="match status" value="1"/>
</dbReference>
<keyword evidence="3" id="KW-0238">DNA-binding</keyword>
<dbReference type="Pfam" id="PF03965">
    <property type="entry name" value="Penicillinase_R"/>
    <property type="match status" value="1"/>
</dbReference>
<evidence type="ECO:0000256" key="4">
    <source>
        <dbReference type="ARBA" id="ARBA00023163"/>
    </source>
</evidence>
<dbReference type="STRING" id="320771.Cflav_PD1418"/>
<dbReference type="GO" id="GO:0045892">
    <property type="term" value="P:negative regulation of DNA-templated transcription"/>
    <property type="evidence" value="ECO:0007669"/>
    <property type="project" value="InterPro"/>
</dbReference>
<evidence type="ECO:0000256" key="2">
    <source>
        <dbReference type="ARBA" id="ARBA00023015"/>
    </source>
</evidence>
<comment type="caution">
    <text evidence="5">The sequence shown here is derived from an EMBL/GenBank/DDBJ whole genome shotgun (WGS) entry which is preliminary data.</text>
</comment>
<dbReference type="Proteomes" id="UP000003688">
    <property type="component" value="Unassembled WGS sequence"/>
</dbReference>
<evidence type="ECO:0000256" key="1">
    <source>
        <dbReference type="ARBA" id="ARBA00011046"/>
    </source>
</evidence>
<dbReference type="AlphaFoldDB" id="B9XPJ0"/>
<dbReference type="Gene3D" id="1.10.10.10">
    <property type="entry name" value="Winged helix-like DNA-binding domain superfamily/Winged helix DNA-binding domain"/>
    <property type="match status" value="1"/>
</dbReference>
<gene>
    <name evidence="5" type="ORF">Cflav_PD1418</name>
</gene>
<evidence type="ECO:0000256" key="3">
    <source>
        <dbReference type="ARBA" id="ARBA00023125"/>
    </source>
</evidence>
<keyword evidence="6" id="KW-1185">Reference proteome</keyword>
<evidence type="ECO:0000313" key="5">
    <source>
        <dbReference type="EMBL" id="EEF58218.1"/>
    </source>
</evidence>
<dbReference type="PIRSF" id="PIRSF019455">
    <property type="entry name" value="CopR_AtkY"/>
    <property type="match status" value="1"/>
</dbReference>
<evidence type="ECO:0000313" key="6">
    <source>
        <dbReference type="Proteomes" id="UP000003688"/>
    </source>
</evidence>
<dbReference type="RefSeq" id="WP_007417726.1">
    <property type="nucleotide sequence ID" value="NZ_ABOX02000047.1"/>
</dbReference>
<dbReference type="GO" id="GO:0003677">
    <property type="term" value="F:DNA binding"/>
    <property type="evidence" value="ECO:0007669"/>
    <property type="project" value="UniProtKB-KW"/>
</dbReference>
<dbReference type="Gene3D" id="1.10.4040.10">
    <property type="entry name" value="Penicillinase repressor domain"/>
    <property type="match status" value="1"/>
</dbReference>
<dbReference type="InterPro" id="IPR005650">
    <property type="entry name" value="BlaI_family"/>
</dbReference>
<dbReference type="EMBL" id="ABOX02000047">
    <property type="protein sequence ID" value="EEF58218.1"/>
    <property type="molecule type" value="Genomic_DNA"/>
</dbReference>
<comment type="similarity">
    <text evidence="1">Belongs to the BlaI transcriptional regulatory family.</text>
</comment>